<protein>
    <submittedName>
        <fullName evidence="1">Interleukin-8 variant 1</fullName>
    </submittedName>
</protein>
<reference evidence="1" key="1">
    <citation type="submission" date="2002-08" db="EMBL/GenBank/DDBJ databases">
        <authorList>
            <person name="Liu Z.J."/>
        </authorList>
    </citation>
    <scope>NUCLEOTIDE SEQUENCE</scope>
</reference>
<reference evidence="1" key="2">
    <citation type="journal article" date="2005" name="Dev. Comp. Immunol.">
        <title>Analysis of a catfish gene resembling interleukin-8: cDNA cloning, gene structure, and expression after infection with Edwardsiella ictaluri.</title>
        <authorList>
            <person name="Chen L."/>
            <person name="He C."/>
            <person name="Baoprasertkul P."/>
            <person name="Xu P."/>
            <person name="Li P."/>
            <person name="Serapion J."/>
            <person name="Waldbieser G."/>
            <person name="Wolters W."/>
            <person name="Liu Z."/>
        </authorList>
    </citation>
    <scope>NUCLEOTIDE SEQUENCE</scope>
</reference>
<organism evidence="1">
    <name type="scientific">Ictalurus punctatus</name>
    <name type="common">Channel catfish</name>
    <name type="synonym">Silurus punctatus</name>
    <dbReference type="NCBI Taxonomy" id="7998"/>
    <lineage>
        <taxon>Eukaryota</taxon>
        <taxon>Metazoa</taxon>
        <taxon>Chordata</taxon>
        <taxon>Craniata</taxon>
        <taxon>Vertebrata</taxon>
        <taxon>Euteleostomi</taxon>
        <taxon>Actinopterygii</taxon>
        <taxon>Neopterygii</taxon>
        <taxon>Teleostei</taxon>
        <taxon>Ostariophysi</taxon>
        <taxon>Siluriformes</taxon>
        <taxon>Ictaluridae</taxon>
        <taxon>Ictalurus</taxon>
    </lineage>
</organism>
<dbReference type="AlphaFoldDB" id="Q8AXZ2"/>
<proteinExistence type="evidence at transcript level"/>
<sequence>MKAATLTVLPLIIFALTAILCEGKLVFINILKICLSTPPIYR</sequence>
<accession>Q8AXZ2</accession>
<dbReference type="EMBL" id="AY140802">
    <property type="protein sequence ID" value="AAN41453.1"/>
    <property type="molecule type" value="mRNA"/>
</dbReference>
<name>Q8AXZ2_ICTPU</name>
<evidence type="ECO:0000313" key="1">
    <source>
        <dbReference type="EMBL" id="AAN41453.1"/>
    </source>
</evidence>